<dbReference type="Pfam" id="PF13727">
    <property type="entry name" value="CoA_binding_3"/>
    <property type="match status" value="1"/>
</dbReference>
<feature type="transmembrane region" description="Helical" evidence="9">
    <location>
        <begin position="153"/>
        <end position="173"/>
    </location>
</feature>
<keyword evidence="6 9" id="KW-0472">Membrane</keyword>
<accession>A0ABP3I8Z6</accession>
<evidence type="ECO:0000256" key="3">
    <source>
        <dbReference type="ARBA" id="ARBA00022679"/>
    </source>
</evidence>
<dbReference type="InterPro" id="IPR017475">
    <property type="entry name" value="EPS_sugar_tfrase"/>
</dbReference>
<comment type="subcellular location">
    <subcellularLocation>
        <location evidence="1">Membrane</location>
        <topology evidence="1">Multi-pass membrane protein</topology>
    </subcellularLocation>
</comment>
<feature type="transmembrane region" description="Helical" evidence="9">
    <location>
        <begin position="94"/>
        <end position="114"/>
    </location>
</feature>
<comment type="similarity">
    <text evidence="2">Belongs to the bacterial sugar transferase family.</text>
</comment>
<dbReference type="EMBL" id="BAAAEJ010000007">
    <property type="protein sequence ID" value="GAA0394412.1"/>
    <property type="molecule type" value="Genomic_DNA"/>
</dbReference>
<feature type="transmembrane region" description="Helical" evidence="9">
    <location>
        <begin position="326"/>
        <end position="347"/>
    </location>
</feature>
<evidence type="ECO:0000313" key="12">
    <source>
        <dbReference type="Proteomes" id="UP001500791"/>
    </source>
</evidence>
<dbReference type="Pfam" id="PF02397">
    <property type="entry name" value="Bac_transf"/>
    <property type="match status" value="1"/>
</dbReference>
<dbReference type="Gene3D" id="3.40.50.720">
    <property type="entry name" value="NAD(P)-binding Rossmann-like Domain"/>
    <property type="match status" value="1"/>
</dbReference>
<evidence type="ECO:0000256" key="6">
    <source>
        <dbReference type="ARBA" id="ARBA00023136"/>
    </source>
</evidence>
<feature type="transmembrane region" description="Helical" evidence="9">
    <location>
        <begin position="126"/>
        <end position="147"/>
    </location>
</feature>
<keyword evidence="4 9" id="KW-0812">Transmembrane</keyword>
<dbReference type="Proteomes" id="UP001500791">
    <property type="component" value="Unassembled WGS sequence"/>
</dbReference>
<feature type="region of interest" description="Disordered" evidence="8">
    <location>
        <begin position="15"/>
        <end position="35"/>
    </location>
</feature>
<gene>
    <name evidence="11" type="primary">hfsE</name>
    <name evidence="11" type="ORF">GCM10009093_21240</name>
</gene>
<dbReference type="NCBIfam" id="TIGR03025">
    <property type="entry name" value="EPS_sugtrans"/>
    <property type="match status" value="1"/>
</dbReference>
<evidence type="ECO:0000256" key="1">
    <source>
        <dbReference type="ARBA" id="ARBA00004141"/>
    </source>
</evidence>
<feature type="domain" description="Bacterial sugar transferase" evidence="10">
    <location>
        <begin position="321"/>
        <end position="509"/>
    </location>
</feature>
<evidence type="ECO:0000259" key="10">
    <source>
        <dbReference type="Pfam" id="PF02397"/>
    </source>
</evidence>
<keyword evidence="5 9" id="KW-1133">Transmembrane helix</keyword>
<dbReference type="PANTHER" id="PTHR30576">
    <property type="entry name" value="COLANIC BIOSYNTHESIS UDP-GLUCOSE LIPID CARRIER TRANSFERASE"/>
    <property type="match status" value="1"/>
</dbReference>
<evidence type="ECO:0000256" key="7">
    <source>
        <dbReference type="ARBA" id="ARBA00023169"/>
    </source>
</evidence>
<proteinExistence type="inferred from homology"/>
<evidence type="ECO:0000256" key="4">
    <source>
        <dbReference type="ARBA" id="ARBA00022692"/>
    </source>
</evidence>
<comment type="caution">
    <text evidence="11">The sequence shown here is derived from an EMBL/GenBank/DDBJ whole genome shotgun (WGS) entry which is preliminary data.</text>
</comment>
<keyword evidence="3" id="KW-0808">Transferase</keyword>
<sequence length="516" mass="57212">MSIFLKVRTGSQAESDVADSSRAESNAPHDSLPRMRRGPFRPDVWVNARQRNALRLRTFYYRGLDVALTALLTLGWLTYPSAISSIGQLTVAQVAPYAVGWLCAMWFIISANLYKFSASTGVWRHVVATALVSAIGLLVGLVVQALVSTSALIPYLQWAGFTVLAITILHLIWASVAARGRKNGALTPNVVLVGATQYAELLITQALERRDINILGIFDDRSDRSPEAICGVPVLGRASDLLAHRLTPYLDCIALTLSPDAVERVGQLERQLSILPNRIAVLLQSDAPDAVEITRALDKLAYTPVHLLNSPDNDDRRAFYKRLQDLVLGSLALCALMPALLLIGAWVRLDSRGPALFRQSRHGFNHEEIVVWKFRTMHHHRADIAGTQQVTADDDRVTRAGRFLRATSLDELPQLLNVVLGHMSLVGPRPHAIGMKTGHVVSADIVAEYAHRHRIKPGMTGWAAIKGSRGPMHNASDVRRRVQLDIDYIERQSFWFDIWIMLRTLPVLLGDKVAMR</sequence>
<evidence type="ECO:0000313" key="11">
    <source>
        <dbReference type="EMBL" id="GAA0394412.1"/>
    </source>
</evidence>
<organism evidence="11 12">
    <name type="scientific">Brevundimonas terrae</name>
    <dbReference type="NCBI Taxonomy" id="363631"/>
    <lineage>
        <taxon>Bacteria</taxon>
        <taxon>Pseudomonadati</taxon>
        <taxon>Pseudomonadota</taxon>
        <taxon>Alphaproteobacteria</taxon>
        <taxon>Caulobacterales</taxon>
        <taxon>Caulobacteraceae</taxon>
        <taxon>Brevundimonas</taxon>
    </lineage>
</organism>
<evidence type="ECO:0000256" key="2">
    <source>
        <dbReference type="ARBA" id="ARBA00006464"/>
    </source>
</evidence>
<protein>
    <submittedName>
        <fullName evidence="11">Polysaccharide biosynthesis protein HfsE</fullName>
    </submittedName>
</protein>
<evidence type="ECO:0000256" key="9">
    <source>
        <dbReference type="SAM" id="Phobius"/>
    </source>
</evidence>
<dbReference type="PANTHER" id="PTHR30576:SF0">
    <property type="entry name" value="UNDECAPRENYL-PHOSPHATE N-ACETYLGALACTOSAMINYL 1-PHOSPHATE TRANSFERASE-RELATED"/>
    <property type="match status" value="1"/>
</dbReference>
<feature type="transmembrane region" description="Helical" evidence="9">
    <location>
        <begin position="59"/>
        <end position="79"/>
    </location>
</feature>
<keyword evidence="12" id="KW-1185">Reference proteome</keyword>
<keyword evidence="7" id="KW-0270">Exopolysaccharide synthesis</keyword>
<evidence type="ECO:0000256" key="8">
    <source>
        <dbReference type="SAM" id="MobiDB-lite"/>
    </source>
</evidence>
<evidence type="ECO:0000256" key="5">
    <source>
        <dbReference type="ARBA" id="ARBA00022989"/>
    </source>
</evidence>
<reference evidence="12" key="1">
    <citation type="journal article" date="2019" name="Int. J. Syst. Evol. Microbiol.">
        <title>The Global Catalogue of Microorganisms (GCM) 10K type strain sequencing project: providing services to taxonomists for standard genome sequencing and annotation.</title>
        <authorList>
            <consortium name="The Broad Institute Genomics Platform"/>
            <consortium name="The Broad Institute Genome Sequencing Center for Infectious Disease"/>
            <person name="Wu L."/>
            <person name="Ma J."/>
        </authorList>
    </citation>
    <scope>NUCLEOTIDE SEQUENCE [LARGE SCALE GENOMIC DNA]</scope>
    <source>
        <strain evidence="12">JCM 13476</strain>
    </source>
</reference>
<name>A0ABP3I8Z6_9CAUL</name>
<dbReference type="InterPro" id="IPR003362">
    <property type="entry name" value="Bact_transf"/>
</dbReference>